<reference evidence="1" key="1">
    <citation type="journal article" date="2014" name="Front. Microbiol.">
        <title>High frequency of phylogenetically diverse reductive dehalogenase-homologous genes in deep subseafloor sedimentary metagenomes.</title>
        <authorList>
            <person name="Kawai M."/>
            <person name="Futagami T."/>
            <person name="Toyoda A."/>
            <person name="Takaki Y."/>
            <person name="Nishi S."/>
            <person name="Hori S."/>
            <person name="Arai W."/>
            <person name="Tsubouchi T."/>
            <person name="Morono Y."/>
            <person name="Uchiyama I."/>
            <person name="Ito T."/>
            <person name="Fujiyama A."/>
            <person name="Inagaki F."/>
            <person name="Takami H."/>
        </authorList>
    </citation>
    <scope>NUCLEOTIDE SEQUENCE</scope>
    <source>
        <strain evidence="1">Expedition CK06-06</strain>
    </source>
</reference>
<dbReference type="InterPro" id="IPR011990">
    <property type="entry name" value="TPR-like_helical_dom_sf"/>
</dbReference>
<dbReference type="GO" id="GO:0006493">
    <property type="term" value="P:protein O-linked glycosylation"/>
    <property type="evidence" value="ECO:0007669"/>
    <property type="project" value="InterPro"/>
</dbReference>
<evidence type="ECO:0000313" key="1">
    <source>
        <dbReference type="EMBL" id="GAF90902.1"/>
    </source>
</evidence>
<dbReference type="PROSITE" id="PS50005">
    <property type="entry name" value="TPR"/>
    <property type="match status" value="3"/>
</dbReference>
<gene>
    <name evidence="1" type="ORF">S01H1_18977</name>
</gene>
<dbReference type="PANTHER" id="PTHR44366">
    <property type="entry name" value="UDP-N-ACETYLGLUCOSAMINE--PEPTIDE N-ACETYLGLUCOSAMINYLTRANSFERASE 110 KDA SUBUNIT"/>
    <property type="match status" value="1"/>
</dbReference>
<dbReference type="InterPro" id="IPR006597">
    <property type="entry name" value="Sel1-like"/>
</dbReference>
<dbReference type="Pfam" id="PF13432">
    <property type="entry name" value="TPR_16"/>
    <property type="match status" value="1"/>
</dbReference>
<dbReference type="Pfam" id="PF13424">
    <property type="entry name" value="TPR_12"/>
    <property type="match status" value="1"/>
</dbReference>
<feature type="non-terminal residue" evidence="1">
    <location>
        <position position="1"/>
    </location>
</feature>
<dbReference type="SMART" id="SM00028">
    <property type="entry name" value="TPR"/>
    <property type="match status" value="5"/>
</dbReference>
<dbReference type="PANTHER" id="PTHR44366:SF1">
    <property type="entry name" value="UDP-N-ACETYLGLUCOSAMINE--PEPTIDE N-ACETYLGLUCOSAMINYLTRANSFERASE 110 KDA SUBUNIT"/>
    <property type="match status" value="1"/>
</dbReference>
<sequence length="230" mass="25763">GHAEFFTRHNPAKATEHFAEAIRLNPDNVDAQNNLGNIYLRSGELQKAIGCYEAALRLAPEYEKTVSNLGLAYHLKGDREQAIRYYRRALDLNWLWPECHFKLGVALAESGQQAQAIRHYRWAVQMRPDYSDALNNLARMLATAENKQMRDVQSAVKLAEKACALSENEDPAKLLTLAISCWEAQQRGRAISILEDALRIAEATGDPQSLGATIAGKLIEYNQELAGQER</sequence>
<dbReference type="PROSITE" id="PS50293">
    <property type="entry name" value="TPR_REGION"/>
    <property type="match status" value="2"/>
</dbReference>
<dbReference type="GO" id="GO:0097363">
    <property type="term" value="F:protein O-acetylglucosaminyltransferase activity"/>
    <property type="evidence" value="ECO:0007669"/>
    <property type="project" value="TreeGrafter"/>
</dbReference>
<dbReference type="AlphaFoldDB" id="X0TRW5"/>
<dbReference type="SMART" id="SM00671">
    <property type="entry name" value="SEL1"/>
    <property type="match status" value="3"/>
</dbReference>
<proteinExistence type="predicted"/>
<dbReference type="InterPro" id="IPR037919">
    <property type="entry name" value="OGT"/>
</dbReference>
<dbReference type="EMBL" id="BARS01010200">
    <property type="protein sequence ID" value="GAF90902.1"/>
    <property type="molecule type" value="Genomic_DNA"/>
</dbReference>
<dbReference type="Gene3D" id="1.25.40.10">
    <property type="entry name" value="Tetratricopeptide repeat domain"/>
    <property type="match status" value="1"/>
</dbReference>
<dbReference type="InterPro" id="IPR019734">
    <property type="entry name" value="TPR_rpt"/>
</dbReference>
<accession>X0TRW5</accession>
<protein>
    <submittedName>
        <fullName evidence="1">Uncharacterized protein</fullName>
    </submittedName>
</protein>
<name>X0TRW5_9ZZZZ</name>
<comment type="caution">
    <text evidence="1">The sequence shown here is derived from an EMBL/GenBank/DDBJ whole genome shotgun (WGS) entry which is preliminary data.</text>
</comment>
<organism evidence="1">
    <name type="scientific">marine sediment metagenome</name>
    <dbReference type="NCBI Taxonomy" id="412755"/>
    <lineage>
        <taxon>unclassified sequences</taxon>
        <taxon>metagenomes</taxon>
        <taxon>ecological metagenomes</taxon>
    </lineage>
</organism>
<dbReference type="SUPFAM" id="SSF48452">
    <property type="entry name" value="TPR-like"/>
    <property type="match status" value="1"/>
</dbReference>